<dbReference type="AlphaFoldDB" id="A0A0C3RTJ8"/>
<evidence type="ECO:0000259" key="3">
    <source>
        <dbReference type="Pfam" id="PF09792"/>
    </source>
</evidence>
<keyword evidence="2" id="KW-0812">Transmembrane</keyword>
<protein>
    <recommendedName>
        <fullName evidence="3">Ubiquitin 3 binding protein But2 C-terminal domain-containing protein</fullName>
    </recommendedName>
</protein>
<feature type="domain" description="Ubiquitin 3 binding protein But2 C-terminal" evidence="3">
    <location>
        <begin position="139"/>
        <end position="248"/>
    </location>
</feature>
<keyword evidence="2" id="KW-0472">Membrane</keyword>
<keyword evidence="5" id="KW-1185">Reference proteome</keyword>
<dbReference type="Proteomes" id="UP000053257">
    <property type="component" value="Unassembled WGS sequence"/>
</dbReference>
<dbReference type="Pfam" id="PF09792">
    <property type="entry name" value="But2"/>
    <property type="match status" value="1"/>
</dbReference>
<dbReference type="HOGENOM" id="CLU_055652_0_1_1"/>
<gene>
    <name evidence="4" type="ORF">PHLGIDRAFT_15474</name>
</gene>
<accession>A0A0C3RTJ8</accession>
<sequence length="276" mass="30970">MSTEHEESISLLERSDSPTESEKGLPLAKRAHAGDRSRWLTVALSAFVLVDLVVYCYLAFTLFAPPGAVDDLELRSQYVGLEEMYAYGVVNSSRLAPVLNKPRVVGQVYPADPHRKAPQDEHLTLTPYGRMAIPDRHLQVSSKAQTIYQFRVVDFGMERCQLRLKLPALDAPLPDPFHFAGDAGVALVDVYEAPVLDRLMDLSTLSWARKPPFRAYVGTFAATPEREVTLPEFPCKWGEVRTFKMSCAPQNPDCVVDVWSSQNTTWGIIMYQHQTV</sequence>
<keyword evidence="2" id="KW-1133">Transmembrane helix</keyword>
<feature type="transmembrane region" description="Helical" evidence="2">
    <location>
        <begin position="39"/>
        <end position="60"/>
    </location>
</feature>
<feature type="compositionally biased region" description="Basic and acidic residues" evidence="1">
    <location>
        <begin position="1"/>
        <end position="23"/>
    </location>
</feature>
<dbReference type="OrthoDB" id="61113at2759"/>
<organism evidence="4 5">
    <name type="scientific">Phlebiopsis gigantea (strain 11061_1 CR5-6)</name>
    <name type="common">White-rot fungus</name>
    <name type="synonym">Peniophora gigantea</name>
    <dbReference type="NCBI Taxonomy" id="745531"/>
    <lineage>
        <taxon>Eukaryota</taxon>
        <taxon>Fungi</taxon>
        <taxon>Dikarya</taxon>
        <taxon>Basidiomycota</taxon>
        <taxon>Agaricomycotina</taxon>
        <taxon>Agaricomycetes</taxon>
        <taxon>Polyporales</taxon>
        <taxon>Phanerochaetaceae</taxon>
        <taxon>Phlebiopsis</taxon>
    </lineage>
</organism>
<reference evidence="4 5" key="1">
    <citation type="journal article" date="2014" name="PLoS Genet.">
        <title>Analysis of the Phlebiopsis gigantea genome, transcriptome and secretome provides insight into its pioneer colonization strategies of wood.</title>
        <authorList>
            <person name="Hori C."/>
            <person name="Ishida T."/>
            <person name="Igarashi K."/>
            <person name="Samejima M."/>
            <person name="Suzuki H."/>
            <person name="Master E."/>
            <person name="Ferreira P."/>
            <person name="Ruiz-Duenas F.J."/>
            <person name="Held B."/>
            <person name="Canessa P."/>
            <person name="Larrondo L.F."/>
            <person name="Schmoll M."/>
            <person name="Druzhinina I.S."/>
            <person name="Kubicek C.P."/>
            <person name="Gaskell J.A."/>
            <person name="Kersten P."/>
            <person name="St John F."/>
            <person name="Glasner J."/>
            <person name="Sabat G."/>
            <person name="Splinter BonDurant S."/>
            <person name="Syed K."/>
            <person name="Yadav J."/>
            <person name="Mgbeahuruike A.C."/>
            <person name="Kovalchuk A."/>
            <person name="Asiegbu F.O."/>
            <person name="Lackner G."/>
            <person name="Hoffmeister D."/>
            <person name="Rencoret J."/>
            <person name="Gutierrez A."/>
            <person name="Sun H."/>
            <person name="Lindquist E."/>
            <person name="Barry K."/>
            <person name="Riley R."/>
            <person name="Grigoriev I.V."/>
            <person name="Henrissat B."/>
            <person name="Kues U."/>
            <person name="Berka R.M."/>
            <person name="Martinez A.T."/>
            <person name="Covert S.F."/>
            <person name="Blanchette R.A."/>
            <person name="Cullen D."/>
        </authorList>
    </citation>
    <scope>NUCLEOTIDE SEQUENCE [LARGE SCALE GENOMIC DNA]</scope>
    <source>
        <strain evidence="4 5">11061_1 CR5-6</strain>
    </source>
</reference>
<name>A0A0C3RTJ8_PHLG1</name>
<dbReference type="STRING" id="745531.A0A0C3RTJ8"/>
<proteinExistence type="predicted"/>
<evidence type="ECO:0000313" key="4">
    <source>
        <dbReference type="EMBL" id="KIP04046.1"/>
    </source>
</evidence>
<dbReference type="EMBL" id="KN840589">
    <property type="protein sequence ID" value="KIP04046.1"/>
    <property type="molecule type" value="Genomic_DNA"/>
</dbReference>
<evidence type="ECO:0000256" key="1">
    <source>
        <dbReference type="SAM" id="MobiDB-lite"/>
    </source>
</evidence>
<dbReference type="InterPro" id="IPR018620">
    <property type="entry name" value="Ubiquitin3-bd_protein_But2_C"/>
</dbReference>
<feature type="region of interest" description="Disordered" evidence="1">
    <location>
        <begin position="1"/>
        <end position="28"/>
    </location>
</feature>
<evidence type="ECO:0000313" key="5">
    <source>
        <dbReference type="Proteomes" id="UP000053257"/>
    </source>
</evidence>
<evidence type="ECO:0000256" key="2">
    <source>
        <dbReference type="SAM" id="Phobius"/>
    </source>
</evidence>